<dbReference type="AlphaFoldDB" id="A0AA48KT32"/>
<dbReference type="KEGG" id="pmaw:MACH26_04910"/>
<evidence type="ECO:0000313" key="1">
    <source>
        <dbReference type="EMBL" id="BDX04970.1"/>
    </source>
</evidence>
<sequence>MIVDVYHLMVINSGGHQETHELRVQADTSPTLVSVISDAWMSRNNRKRDSDSTIPIKPYSYQYSELAEYETRQSIARQGFCIKLLEEPKMSLGIMTSTPQQLSSKFN</sequence>
<dbReference type="Proteomes" id="UP001333710">
    <property type="component" value="Chromosome"/>
</dbReference>
<evidence type="ECO:0000313" key="2">
    <source>
        <dbReference type="Proteomes" id="UP001333710"/>
    </source>
</evidence>
<dbReference type="EMBL" id="AP027272">
    <property type="protein sequence ID" value="BDX04970.1"/>
    <property type="molecule type" value="Genomic_DNA"/>
</dbReference>
<proteinExistence type="predicted"/>
<gene>
    <name evidence="1" type="ORF">MACH26_04910</name>
</gene>
<accession>A0AA48KT32</accession>
<dbReference type="RefSeq" id="WP_338290870.1">
    <property type="nucleotide sequence ID" value="NZ_AP027272.1"/>
</dbReference>
<reference evidence="1" key="1">
    <citation type="submission" date="2023-01" db="EMBL/GenBank/DDBJ databases">
        <title>Complete genome sequence of Planctobacterium marinum strain Dej080120_11.</title>
        <authorList>
            <person name="Ueki S."/>
            <person name="Maruyama F."/>
        </authorList>
    </citation>
    <scope>NUCLEOTIDE SEQUENCE</scope>
    <source>
        <strain evidence="1">Dej080120_11</strain>
    </source>
</reference>
<organism evidence="1 2">
    <name type="scientific">Planctobacterium marinum</name>
    <dbReference type="NCBI Taxonomy" id="1631968"/>
    <lineage>
        <taxon>Bacteria</taxon>
        <taxon>Pseudomonadati</taxon>
        <taxon>Pseudomonadota</taxon>
        <taxon>Gammaproteobacteria</taxon>
        <taxon>Alteromonadales</taxon>
        <taxon>Alteromonadaceae</taxon>
        <taxon>Planctobacterium</taxon>
    </lineage>
</organism>
<protein>
    <submittedName>
        <fullName evidence="1">Uncharacterized protein</fullName>
    </submittedName>
</protein>
<keyword evidence="2" id="KW-1185">Reference proteome</keyword>
<name>A0AA48KT32_9ALTE</name>